<evidence type="ECO:0000313" key="5">
    <source>
        <dbReference type="Proteomes" id="UP000007798"/>
    </source>
</evidence>
<dbReference type="InterPro" id="IPR043504">
    <property type="entry name" value="Peptidase_S1_PA_chymotrypsin"/>
</dbReference>
<dbReference type="Gene3D" id="2.40.10.10">
    <property type="entry name" value="Trypsin-like serine proteases"/>
    <property type="match status" value="1"/>
</dbReference>
<reference evidence="4 5" key="1">
    <citation type="journal article" date="2007" name="Nature">
        <title>Evolution of genes and genomes on the Drosophila phylogeny.</title>
        <authorList>
            <consortium name="Drosophila 12 Genomes Consortium"/>
            <person name="Clark A.G."/>
            <person name="Eisen M.B."/>
            <person name="Smith D.R."/>
            <person name="Bergman C.M."/>
            <person name="Oliver B."/>
            <person name="Markow T.A."/>
            <person name="Kaufman T.C."/>
            <person name="Kellis M."/>
            <person name="Gelbart W."/>
            <person name="Iyer V.N."/>
            <person name="Pollard D.A."/>
            <person name="Sackton T.B."/>
            <person name="Larracuente A.M."/>
            <person name="Singh N.D."/>
            <person name="Abad J.P."/>
            <person name="Abt D.N."/>
            <person name="Adryan B."/>
            <person name="Aguade M."/>
            <person name="Akashi H."/>
            <person name="Anderson W.W."/>
            <person name="Aquadro C.F."/>
            <person name="Ardell D.H."/>
            <person name="Arguello R."/>
            <person name="Artieri C.G."/>
            <person name="Barbash D.A."/>
            <person name="Barker D."/>
            <person name="Barsanti P."/>
            <person name="Batterham P."/>
            <person name="Batzoglou S."/>
            <person name="Begun D."/>
            <person name="Bhutkar A."/>
            <person name="Blanco E."/>
            <person name="Bosak S.A."/>
            <person name="Bradley R.K."/>
            <person name="Brand A.D."/>
            <person name="Brent M.R."/>
            <person name="Brooks A.N."/>
            <person name="Brown R.H."/>
            <person name="Butlin R.K."/>
            <person name="Caggese C."/>
            <person name="Calvi B.R."/>
            <person name="Bernardo de Carvalho A."/>
            <person name="Caspi A."/>
            <person name="Castrezana S."/>
            <person name="Celniker S.E."/>
            <person name="Chang J.L."/>
            <person name="Chapple C."/>
            <person name="Chatterji S."/>
            <person name="Chinwalla A."/>
            <person name="Civetta A."/>
            <person name="Clifton S.W."/>
            <person name="Comeron J.M."/>
            <person name="Costello J.C."/>
            <person name="Coyne J.A."/>
            <person name="Daub J."/>
            <person name="David R.G."/>
            <person name="Delcher A.L."/>
            <person name="Delehaunty K."/>
            <person name="Do C.B."/>
            <person name="Ebling H."/>
            <person name="Edwards K."/>
            <person name="Eickbush T."/>
            <person name="Evans J.D."/>
            <person name="Filipski A."/>
            <person name="Findeiss S."/>
            <person name="Freyhult E."/>
            <person name="Fulton L."/>
            <person name="Fulton R."/>
            <person name="Garcia A.C."/>
            <person name="Gardiner A."/>
            <person name="Garfield D.A."/>
            <person name="Garvin B.E."/>
            <person name="Gibson G."/>
            <person name="Gilbert D."/>
            <person name="Gnerre S."/>
            <person name="Godfrey J."/>
            <person name="Good R."/>
            <person name="Gotea V."/>
            <person name="Gravely B."/>
            <person name="Greenberg A.J."/>
            <person name="Griffiths-Jones S."/>
            <person name="Gross S."/>
            <person name="Guigo R."/>
            <person name="Gustafson E.A."/>
            <person name="Haerty W."/>
            <person name="Hahn M.W."/>
            <person name="Halligan D.L."/>
            <person name="Halpern A.L."/>
            <person name="Halter G.M."/>
            <person name="Han M.V."/>
            <person name="Heger A."/>
            <person name="Hillier L."/>
            <person name="Hinrichs A.S."/>
            <person name="Holmes I."/>
            <person name="Hoskins R.A."/>
            <person name="Hubisz M.J."/>
            <person name="Hultmark D."/>
            <person name="Huntley M.A."/>
            <person name="Jaffe D.B."/>
            <person name="Jagadeeshan S."/>
            <person name="Jeck W.R."/>
            <person name="Johnson J."/>
            <person name="Jones C.D."/>
            <person name="Jordan W.C."/>
            <person name="Karpen G.H."/>
            <person name="Kataoka E."/>
            <person name="Keightley P.D."/>
            <person name="Kheradpour P."/>
            <person name="Kirkness E.F."/>
            <person name="Koerich L.B."/>
            <person name="Kristiansen K."/>
            <person name="Kudrna D."/>
            <person name="Kulathinal R.J."/>
            <person name="Kumar S."/>
            <person name="Kwok R."/>
            <person name="Lander E."/>
            <person name="Langley C.H."/>
            <person name="Lapoint R."/>
            <person name="Lazzaro B.P."/>
            <person name="Lee S.J."/>
            <person name="Levesque L."/>
            <person name="Li R."/>
            <person name="Lin C.F."/>
            <person name="Lin M.F."/>
            <person name="Lindblad-Toh K."/>
            <person name="Llopart A."/>
            <person name="Long M."/>
            <person name="Low L."/>
            <person name="Lozovsky E."/>
            <person name="Lu J."/>
            <person name="Luo M."/>
            <person name="Machado C.A."/>
            <person name="Makalowski W."/>
            <person name="Marzo M."/>
            <person name="Matsuda M."/>
            <person name="Matzkin L."/>
            <person name="McAllister B."/>
            <person name="McBride C.S."/>
            <person name="McKernan B."/>
            <person name="McKernan K."/>
            <person name="Mendez-Lago M."/>
            <person name="Minx P."/>
            <person name="Mollenhauer M.U."/>
            <person name="Montooth K."/>
            <person name="Mount S.M."/>
            <person name="Mu X."/>
            <person name="Myers E."/>
            <person name="Negre B."/>
            <person name="Newfeld S."/>
            <person name="Nielsen R."/>
            <person name="Noor M.A."/>
            <person name="O'Grady P."/>
            <person name="Pachter L."/>
            <person name="Papaceit M."/>
            <person name="Parisi M.J."/>
            <person name="Parisi M."/>
            <person name="Parts L."/>
            <person name="Pedersen J.S."/>
            <person name="Pesole G."/>
            <person name="Phillippy A.M."/>
            <person name="Ponting C.P."/>
            <person name="Pop M."/>
            <person name="Porcelli D."/>
            <person name="Powell J.R."/>
            <person name="Prohaska S."/>
            <person name="Pruitt K."/>
            <person name="Puig M."/>
            <person name="Quesneville H."/>
            <person name="Ram K.R."/>
            <person name="Rand D."/>
            <person name="Rasmussen M.D."/>
            <person name="Reed L.K."/>
            <person name="Reenan R."/>
            <person name="Reily A."/>
            <person name="Remington K.A."/>
            <person name="Rieger T.T."/>
            <person name="Ritchie M.G."/>
            <person name="Robin C."/>
            <person name="Rogers Y.H."/>
            <person name="Rohde C."/>
            <person name="Rozas J."/>
            <person name="Rubenfield M.J."/>
            <person name="Ruiz A."/>
            <person name="Russo S."/>
            <person name="Salzberg S.L."/>
            <person name="Sanchez-Gracia A."/>
            <person name="Saranga D.J."/>
            <person name="Sato H."/>
            <person name="Schaeffer S.W."/>
            <person name="Schatz M.C."/>
            <person name="Schlenke T."/>
            <person name="Schwartz R."/>
            <person name="Segarra C."/>
            <person name="Singh R.S."/>
            <person name="Sirot L."/>
            <person name="Sirota M."/>
            <person name="Sisneros N.B."/>
            <person name="Smith C.D."/>
            <person name="Smith T.F."/>
            <person name="Spieth J."/>
            <person name="Stage D.E."/>
            <person name="Stark A."/>
            <person name="Stephan W."/>
            <person name="Strausberg R.L."/>
            <person name="Strempel S."/>
            <person name="Sturgill D."/>
            <person name="Sutton G."/>
            <person name="Sutton G.G."/>
            <person name="Tao W."/>
            <person name="Teichmann S."/>
            <person name="Tobari Y.N."/>
            <person name="Tomimura Y."/>
            <person name="Tsolas J.M."/>
            <person name="Valente V.L."/>
            <person name="Venter E."/>
            <person name="Venter J.C."/>
            <person name="Vicario S."/>
            <person name="Vieira F.G."/>
            <person name="Vilella A.J."/>
            <person name="Villasante A."/>
            <person name="Walenz B."/>
            <person name="Wang J."/>
            <person name="Wasserman M."/>
            <person name="Watts T."/>
            <person name="Wilson D."/>
            <person name="Wilson R.K."/>
            <person name="Wing R.A."/>
            <person name="Wolfner M.F."/>
            <person name="Wong A."/>
            <person name="Wong G.K."/>
            <person name="Wu C.I."/>
            <person name="Wu G."/>
            <person name="Yamamoto D."/>
            <person name="Yang H.P."/>
            <person name="Yang S.P."/>
            <person name="Yorke J.A."/>
            <person name="Yoshida K."/>
            <person name="Zdobnov E."/>
            <person name="Zhang P."/>
            <person name="Zhang Y."/>
            <person name="Zimin A.V."/>
            <person name="Baldwin J."/>
            <person name="Abdouelleil A."/>
            <person name="Abdulkadir J."/>
            <person name="Abebe A."/>
            <person name="Abera B."/>
            <person name="Abreu J."/>
            <person name="Acer S.C."/>
            <person name="Aftuck L."/>
            <person name="Alexander A."/>
            <person name="An P."/>
            <person name="Anderson E."/>
            <person name="Anderson S."/>
            <person name="Arachi H."/>
            <person name="Azer M."/>
            <person name="Bachantsang P."/>
            <person name="Barry A."/>
            <person name="Bayul T."/>
            <person name="Berlin A."/>
            <person name="Bessette D."/>
            <person name="Bloom T."/>
            <person name="Blye J."/>
            <person name="Boguslavskiy L."/>
            <person name="Bonnet C."/>
            <person name="Boukhgalter B."/>
            <person name="Bourzgui I."/>
            <person name="Brown A."/>
            <person name="Cahill P."/>
            <person name="Channer S."/>
            <person name="Cheshatsang Y."/>
            <person name="Chuda L."/>
            <person name="Citroen M."/>
            <person name="Collymore A."/>
            <person name="Cooke P."/>
            <person name="Costello M."/>
            <person name="D'Aco K."/>
            <person name="Daza R."/>
            <person name="De Haan G."/>
            <person name="DeGray S."/>
            <person name="DeMaso C."/>
            <person name="Dhargay N."/>
            <person name="Dooley K."/>
            <person name="Dooley E."/>
            <person name="Doricent M."/>
            <person name="Dorje P."/>
            <person name="Dorjee K."/>
            <person name="Dupes A."/>
            <person name="Elong R."/>
            <person name="Falk J."/>
            <person name="Farina A."/>
            <person name="Faro S."/>
            <person name="Ferguson D."/>
            <person name="Fisher S."/>
            <person name="Foley C.D."/>
            <person name="Franke A."/>
            <person name="Friedrich D."/>
            <person name="Gadbois L."/>
            <person name="Gearin G."/>
            <person name="Gearin C.R."/>
            <person name="Giannoukos G."/>
            <person name="Goode T."/>
            <person name="Graham J."/>
            <person name="Grandbois E."/>
            <person name="Grewal S."/>
            <person name="Gyaltsen K."/>
            <person name="Hafez N."/>
            <person name="Hagos B."/>
            <person name="Hall J."/>
            <person name="Henson C."/>
            <person name="Hollinger A."/>
            <person name="Honan T."/>
            <person name="Huard M.D."/>
            <person name="Hughes L."/>
            <person name="Hurhula B."/>
            <person name="Husby M.E."/>
            <person name="Kamat A."/>
            <person name="Kanga B."/>
            <person name="Kashin S."/>
            <person name="Khazanovich D."/>
            <person name="Kisner P."/>
            <person name="Lance K."/>
            <person name="Lara M."/>
            <person name="Lee W."/>
            <person name="Lennon N."/>
            <person name="Letendre F."/>
            <person name="LeVine R."/>
            <person name="Lipovsky A."/>
            <person name="Liu X."/>
            <person name="Liu J."/>
            <person name="Liu S."/>
            <person name="Lokyitsang T."/>
            <person name="Lokyitsang Y."/>
            <person name="Lubonja R."/>
            <person name="Lui A."/>
            <person name="MacDonald P."/>
            <person name="Magnisalis V."/>
            <person name="Maru K."/>
            <person name="Matthews C."/>
            <person name="McCusker W."/>
            <person name="McDonough S."/>
            <person name="Mehta T."/>
            <person name="Meldrim J."/>
            <person name="Meneus L."/>
            <person name="Mihai O."/>
            <person name="Mihalev A."/>
            <person name="Mihova T."/>
            <person name="Mittelman R."/>
            <person name="Mlenga V."/>
            <person name="Montmayeur A."/>
            <person name="Mulrain L."/>
            <person name="Navidi A."/>
            <person name="Naylor J."/>
            <person name="Negash T."/>
            <person name="Nguyen T."/>
            <person name="Nguyen N."/>
            <person name="Nicol R."/>
            <person name="Norbu C."/>
            <person name="Norbu N."/>
            <person name="Novod N."/>
            <person name="O'Neill B."/>
            <person name="Osman S."/>
            <person name="Markiewicz E."/>
            <person name="Oyono O.L."/>
            <person name="Patti C."/>
            <person name="Phunkhang P."/>
            <person name="Pierre F."/>
            <person name="Priest M."/>
            <person name="Raghuraman S."/>
            <person name="Rege F."/>
            <person name="Reyes R."/>
            <person name="Rise C."/>
            <person name="Rogov P."/>
            <person name="Ross K."/>
            <person name="Ryan E."/>
            <person name="Settipalli S."/>
            <person name="Shea T."/>
            <person name="Sherpa N."/>
            <person name="Shi L."/>
            <person name="Shih D."/>
            <person name="Sparrow T."/>
            <person name="Spaulding J."/>
            <person name="Stalker J."/>
            <person name="Stange-Thomann N."/>
            <person name="Stavropoulos S."/>
            <person name="Stone C."/>
            <person name="Strader C."/>
            <person name="Tesfaye S."/>
            <person name="Thomson T."/>
            <person name="Thoulutsang Y."/>
            <person name="Thoulutsang D."/>
            <person name="Topham K."/>
            <person name="Topping I."/>
            <person name="Tsamla T."/>
            <person name="Vassiliev H."/>
            <person name="Vo A."/>
            <person name="Wangchuk T."/>
            <person name="Wangdi T."/>
            <person name="Weiand M."/>
            <person name="Wilkinson J."/>
            <person name="Wilson A."/>
            <person name="Yadav S."/>
            <person name="Young G."/>
            <person name="Yu Q."/>
            <person name="Zembek L."/>
            <person name="Zhong D."/>
            <person name="Zimmer A."/>
            <person name="Zwirko Z."/>
            <person name="Jaffe D.B."/>
            <person name="Alvarez P."/>
            <person name="Brockman W."/>
            <person name="Butler J."/>
            <person name="Chin C."/>
            <person name="Gnerre S."/>
            <person name="Grabherr M."/>
            <person name="Kleber M."/>
            <person name="Mauceli E."/>
            <person name="MacCallum I."/>
        </authorList>
    </citation>
    <scope>NUCLEOTIDE SEQUENCE [LARGE SCALE GENOMIC DNA]</scope>
    <source>
        <strain evidence="5">Tucson 14030-0811.24</strain>
    </source>
</reference>
<dbReference type="GO" id="GO:0004252">
    <property type="term" value="F:serine-type endopeptidase activity"/>
    <property type="evidence" value="ECO:0007669"/>
    <property type="project" value="InterPro"/>
</dbReference>
<sequence length="166" mass="18920">MTTHPRFKFLKGYDILVIRVSPKFPIDGKRFSIINFKDAKRRSTGLDAVLLGWGRLGNRPYKPKNLESIPFKTIDNRVCLQTYRFKYLTETEICAVHSNPKIGLRGACDGDSGAPLVDLNNNIIYGLLSYGRRACQPQKPYAFTRISAHVNWIQQQMANLMRNSGK</sequence>
<dbReference type="InterPro" id="IPR001254">
    <property type="entry name" value="Trypsin_dom"/>
</dbReference>
<evidence type="ECO:0000256" key="2">
    <source>
        <dbReference type="ARBA" id="ARBA00024195"/>
    </source>
</evidence>
<dbReference type="SMART" id="SM00020">
    <property type="entry name" value="Tryp_SPc"/>
    <property type="match status" value="1"/>
</dbReference>
<evidence type="ECO:0000256" key="1">
    <source>
        <dbReference type="ARBA" id="ARBA00023157"/>
    </source>
</evidence>
<dbReference type="KEGG" id="dwi:6647425"/>
<dbReference type="FunCoup" id="B4N821">
    <property type="interactions" value="14"/>
</dbReference>
<organism evidence="4 5">
    <name type="scientific">Drosophila willistoni</name>
    <name type="common">Fruit fly</name>
    <dbReference type="NCBI Taxonomy" id="7260"/>
    <lineage>
        <taxon>Eukaryota</taxon>
        <taxon>Metazoa</taxon>
        <taxon>Ecdysozoa</taxon>
        <taxon>Arthropoda</taxon>
        <taxon>Hexapoda</taxon>
        <taxon>Insecta</taxon>
        <taxon>Pterygota</taxon>
        <taxon>Neoptera</taxon>
        <taxon>Endopterygota</taxon>
        <taxon>Diptera</taxon>
        <taxon>Brachycera</taxon>
        <taxon>Muscomorpha</taxon>
        <taxon>Ephydroidea</taxon>
        <taxon>Drosophilidae</taxon>
        <taxon>Drosophila</taxon>
        <taxon>Sophophora</taxon>
    </lineage>
</organism>
<dbReference type="PhylomeDB" id="B4N821"/>
<dbReference type="AlphaFoldDB" id="B4N821"/>
<keyword evidence="5" id="KW-1185">Reference proteome</keyword>
<dbReference type="EMBL" id="CH964232">
    <property type="protein sequence ID" value="EDW81272.1"/>
    <property type="molecule type" value="Genomic_DNA"/>
</dbReference>
<dbReference type="eggNOG" id="KOG3627">
    <property type="taxonomic scope" value="Eukaryota"/>
</dbReference>
<dbReference type="Pfam" id="PF00089">
    <property type="entry name" value="Trypsin"/>
    <property type="match status" value="1"/>
</dbReference>
<accession>B4N821</accession>
<dbReference type="PANTHER" id="PTHR24256">
    <property type="entry name" value="TRYPTASE-RELATED"/>
    <property type="match status" value="1"/>
</dbReference>
<evidence type="ECO:0000259" key="3">
    <source>
        <dbReference type="PROSITE" id="PS50240"/>
    </source>
</evidence>
<protein>
    <recommendedName>
        <fullName evidence="3">Peptidase S1 domain-containing protein</fullName>
    </recommendedName>
</protein>
<dbReference type="OMA" id="TTHPRFK"/>
<feature type="domain" description="Peptidase S1" evidence="3">
    <location>
        <begin position="1"/>
        <end position="158"/>
    </location>
</feature>
<dbReference type="GO" id="GO:0006508">
    <property type="term" value="P:proteolysis"/>
    <property type="evidence" value="ECO:0007669"/>
    <property type="project" value="InterPro"/>
</dbReference>
<proteinExistence type="inferred from homology"/>
<dbReference type="SUPFAM" id="SSF50494">
    <property type="entry name" value="Trypsin-like serine proteases"/>
    <property type="match status" value="1"/>
</dbReference>
<keyword evidence="1" id="KW-1015">Disulfide bond</keyword>
<dbReference type="InterPro" id="IPR051487">
    <property type="entry name" value="Ser/Thr_Proteases_Immune/Dev"/>
</dbReference>
<dbReference type="InParanoid" id="B4N821"/>
<keyword evidence="4" id="KW-0378">Hydrolase</keyword>
<evidence type="ECO:0000313" key="4">
    <source>
        <dbReference type="EMBL" id="EDW81272.1"/>
    </source>
</evidence>
<dbReference type="STRING" id="7260.B4N821"/>
<dbReference type="MEROPS" id="S01.A69"/>
<dbReference type="HOGENOM" id="CLU_1604491_0_0_1"/>
<dbReference type="OrthoDB" id="10059102at2759"/>
<name>B4N821_DROWI</name>
<comment type="similarity">
    <text evidence="2">Belongs to the peptidase S1 family. CLIP subfamily.</text>
</comment>
<gene>
    <name evidence="4" type="primary">Dwil\GK11974</name>
    <name evidence="4" type="ORF">Dwil_GK11974</name>
</gene>
<dbReference type="InterPro" id="IPR009003">
    <property type="entry name" value="Peptidase_S1_PA"/>
</dbReference>
<dbReference type="Proteomes" id="UP000007798">
    <property type="component" value="Unassembled WGS sequence"/>
</dbReference>
<dbReference type="PROSITE" id="PS50240">
    <property type="entry name" value="TRYPSIN_DOM"/>
    <property type="match status" value="1"/>
</dbReference>